<keyword evidence="2" id="KW-1185">Reference proteome</keyword>
<organism evidence="1 2">
    <name type="scientific">Bartonella rattimassiliensis 15908</name>
    <dbReference type="NCBI Taxonomy" id="1094556"/>
    <lineage>
        <taxon>Bacteria</taxon>
        <taxon>Pseudomonadati</taxon>
        <taxon>Pseudomonadota</taxon>
        <taxon>Alphaproteobacteria</taxon>
        <taxon>Hyphomicrobiales</taxon>
        <taxon>Bartonellaceae</taxon>
        <taxon>Bartonella</taxon>
    </lineage>
</organism>
<gene>
    <name evidence="1" type="ORF">MCY_00381</name>
</gene>
<name>J1JR07_9HYPH</name>
<dbReference type="AlphaFoldDB" id="J1JR07"/>
<dbReference type="Proteomes" id="UP000001077">
    <property type="component" value="Unassembled WGS sequence"/>
</dbReference>
<comment type="caution">
    <text evidence="1">The sequence shown here is derived from an EMBL/GenBank/DDBJ whole genome shotgun (WGS) entry which is preliminary data.</text>
</comment>
<proteinExistence type="predicted"/>
<evidence type="ECO:0000313" key="2">
    <source>
        <dbReference type="Proteomes" id="UP000001077"/>
    </source>
</evidence>
<evidence type="ECO:0000313" key="1">
    <source>
        <dbReference type="EMBL" id="EJF87257.1"/>
    </source>
</evidence>
<sequence>MKLKVLITLKELRILSSLHGIGFIRLTKENASESEIIIPAKKRSDIDWNTANRLVEENKDFLYYIKLIRQFYQTGEMRPSDWNHMCP</sequence>
<dbReference type="HOGENOM" id="CLU_2618407_0_0_5"/>
<accession>J1JR07</accession>
<dbReference type="PATRIC" id="fig|1094556.3.peg.471"/>
<dbReference type="eggNOG" id="COG2958">
    <property type="taxonomic scope" value="Bacteria"/>
</dbReference>
<reference evidence="1 2" key="1">
    <citation type="submission" date="2012-03" db="EMBL/GenBank/DDBJ databases">
        <title>The Genome Sequence of Bartonella rattimassiliensis 15908.</title>
        <authorList>
            <consortium name="The Broad Institute Genome Sequencing Platform"/>
            <consortium name="The Broad Institute Genome Sequencing Center for Infectious Disease"/>
            <person name="Feldgarden M."/>
            <person name="Kirby J."/>
            <person name="Kosoy M."/>
            <person name="Birtles R."/>
            <person name="Probert W.S."/>
            <person name="Chiaraviglio L."/>
            <person name="Young S.K."/>
            <person name="Zeng Q."/>
            <person name="Gargeya S."/>
            <person name="Fitzgerald M."/>
            <person name="Haas B."/>
            <person name="Abouelleil A."/>
            <person name="Alvarado L."/>
            <person name="Arachchi H.M."/>
            <person name="Berlin A."/>
            <person name="Chapman S.B."/>
            <person name="Gearin G."/>
            <person name="Goldberg J."/>
            <person name="Griggs A."/>
            <person name="Gujja S."/>
            <person name="Hansen M."/>
            <person name="Heiman D."/>
            <person name="Howarth C."/>
            <person name="Larimer J."/>
            <person name="Lui A."/>
            <person name="MacDonald P.J.P."/>
            <person name="McCowen C."/>
            <person name="Montmayeur A."/>
            <person name="Murphy C."/>
            <person name="Neiman D."/>
            <person name="Pearson M."/>
            <person name="Priest M."/>
            <person name="Roberts A."/>
            <person name="Saif S."/>
            <person name="Shea T."/>
            <person name="Sisk P."/>
            <person name="Stolte C."/>
            <person name="Sykes S."/>
            <person name="Wortman J."/>
            <person name="Nusbaum C."/>
            <person name="Birren B."/>
        </authorList>
    </citation>
    <scope>NUCLEOTIDE SEQUENCE [LARGE SCALE GENOMIC DNA]</scope>
    <source>
        <strain evidence="1 2">15908</strain>
    </source>
</reference>
<dbReference type="EMBL" id="AILY01000008">
    <property type="protein sequence ID" value="EJF87257.1"/>
    <property type="molecule type" value="Genomic_DNA"/>
</dbReference>
<protein>
    <submittedName>
        <fullName evidence="1">Uncharacterized protein</fullName>
    </submittedName>
</protein>
<dbReference type="STRING" id="1094556.MCY_00381"/>